<sequence length="513" mass="57446">MENDASLRPLPASKDPEAPAASAVPAVLPQPTPPAAAAKAEETEEGHENWAETVDGIVRTTKEAWINGSGKIDKTMKCETAARGDECWTAVSWAMSDGIYEHPEWWAELQAGASSFEEFQAHQHLMNATLCPQPCMLRYDAYSVPTYRSSHQYAMKGVSYGASPLKTTTTRLNDDDFMTDITGAMWDSWGRGDLDLLESMGVNTLRMYGNDLNYSHRSFLDGAWKRDIDVVVGLSDWGFIQGPDPCDKNGWHCFDQVYEAYTSNLKKGFTIRNYTMYHPALKALIISNEPDLKVHPRTNVCRAMVTSLDAILQAEKDLNVTENPIALTVTFSFAAFGKEAPGLGQMQELYECMKHPEKSPTNYVPKNDVLSAYKKRWVNSFNTAAPGHVVEELFLDEYAKSIFWSSEIRLPVFIGEYHSVHVGAKDDLPILVSDAVSEKYPFYLGYNFFEFSVRYDKGGSEKKFGMFGYGDCPLIEMNYSGQLYTIWNLVPARDKLGYPLAKALKNAFGKVRA</sequence>
<dbReference type="OrthoDB" id="431729at2759"/>
<evidence type="ECO:0000256" key="1">
    <source>
        <dbReference type="SAM" id="MobiDB-lite"/>
    </source>
</evidence>
<evidence type="ECO:0000313" key="3">
    <source>
        <dbReference type="Proteomes" id="UP000604046"/>
    </source>
</evidence>
<protein>
    <submittedName>
        <fullName evidence="2">RpsA protein</fullName>
    </submittedName>
</protein>
<dbReference type="Gene3D" id="3.20.20.80">
    <property type="entry name" value="Glycosidases"/>
    <property type="match status" value="1"/>
</dbReference>
<organism evidence="2 3">
    <name type="scientific">Symbiodinium natans</name>
    <dbReference type="NCBI Taxonomy" id="878477"/>
    <lineage>
        <taxon>Eukaryota</taxon>
        <taxon>Sar</taxon>
        <taxon>Alveolata</taxon>
        <taxon>Dinophyceae</taxon>
        <taxon>Suessiales</taxon>
        <taxon>Symbiodiniaceae</taxon>
        <taxon>Symbiodinium</taxon>
    </lineage>
</organism>
<keyword evidence="3" id="KW-1185">Reference proteome</keyword>
<dbReference type="EMBL" id="CAJNDS010002449">
    <property type="protein sequence ID" value="CAE7480380.1"/>
    <property type="molecule type" value="Genomic_DNA"/>
</dbReference>
<dbReference type="AlphaFoldDB" id="A0A812SJQ5"/>
<dbReference type="SUPFAM" id="SSF51445">
    <property type="entry name" value="(Trans)glycosidases"/>
    <property type="match status" value="1"/>
</dbReference>
<gene>
    <name evidence="2" type="primary">rpsA</name>
    <name evidence="2" type="ORF">SNAT2548_LOCUS26973</name>
</gene>
<feature type="compositionally biased region" description="Low complexity" evidence="1">
    <location>
        <begin position="18"/>
        <end position="27"/>
    </location>
</feature>
<name>A0A812SJQ5_9DINO</name>
<proteinExistence type="predicted"/>
<reference evidence="2" key="1">
    <citation type="submission" date="2021-02" db="EMBL/GenBank/DDBJ databases">
        <authorList>
            <person name="Dougan E. K."/>
            <person name="Rhodes N."/>
            <person name="Thang M."/>
            <person name="Chan C."/>
        </authorList>
    </citation>
    <scope>NUCLEOTIDE SEQUENCE</scope>
</reference>
<evidence type="ECO:0000313" key="2">
    <source>
        <dbReference type="EMBL" id="CAE7480380.1"/>
    </source>
</evidence>
<comment type="caution">
    <text evidence="2">The sequence shown here is derived from an EMBL/GenBank/DDBJ whole genome shotgun (WGS) entry which is preliminary data.</text>
</comment>
<dbReference type="Proteomes" id="UP000604046">
    <property type="component" value="Unassembled WGS sequence"/>
</dbReference>
<feature type="region of interest" description="Disordered" evidence="1">
    <location>
        <begin position="1"/>
        <end position="49"/>
    </location>
</feature>
<accession>A0A812SJQ5</accession>
<dbReference type="InterPro" id="IPR017853">
    <property type="entry name" value="GH"/>
</dbReference>